<proteinExistence type="inferred from homology"/>
<dbReference type="Proteomes" id="UP000185434">
    <property type="component" value="Chromosome"/>
</dbReference>
<dbReference type="NCBIfam" id="TIGR01198">
    <property type="entry name" value="pgl"/>
    <property type="match status" value="1"/>
</dbReference>
<dbReference type="GO" id="GO:0005975">
    <property type="term" value="P:carbohydrate metabolic process"/>
    <property type="evidence" value="ECO:0007669"/>
    <property type="project" value="UniProtKB-UniRule"/>
</dbReference>
<protein>
    <recommendedName>
        <fullName evidence="6 7">6-phosphogluconolactonase</fullName>
        <shortName evidence="7">6PGL</shortName>
        <ecNumber evidence="5 7">3.1.1.31</ecNumber>
    </recommendedName>
</protein>
<dbReference type="InterPro" id="IPR006148">
    <property type="entry name" value="Glc/Gal-6P_isomerase"/>
</dbReference>
<dbReference type="UniPathway" id="UPA00115">
    <property type="reaction ID" value="UER00409"/>
</dbReference>
<keyword evidence="7" id="KW-0378">Hydrolase</keyword>
<gene>
    <name evidence="7" type="primary">pgl</name>
    <name evidence="9" type="ORF">CFRA_05500</name>
</gene>
<evidence type="ECO:0000256" key="4">
    <source>
        <dbReference type="ARBA" id="ARBA00010662"/>
    </source>
</evidence>
<keyword evidence="10" id="KW-1185">Reference proteome</keyword>
<dbReference type="InterPro" id="IPR005900">
    <property type="entry name" value="6-phosphogluconolactonase_DevB"/>
</dbReference>
<evidence type="ECO:0000256" key="2">
    <source>
        <dbReference type="ARBA" id="ARBA00002681"/>
    </source>
</evidence>
<organism evidence="9 10">
    <name type="scientific">Corynebacterium frankenforstense DSM 45800</name>
    <dbReference type="NCBI Taxonomy" id="1437875"/>
    <lineage>
        <taxon>Bacteria</taxon>
        <taxon>Bacillati</taxon>
        <taxon>Actinomycetota</taxon>
        <taxon>Actinomycetes</taxon>
        <taxon>Mycobacteriales</taxon>
        <taxon>Corynebacteriaceae</taxon>
        <taxon>Corynebacterium</taxon>
    </lineage>
</organism>
<sequence length="258" mass="26235">MVRVADLEELTTAAATRFIEVVAAAQSPGGGRHGDGVARVVLTGGGAGTGLLAKLAEFDAAADAQAETFPALRVDWSRVEVFFGDERDVPVTDPESNEGQARAALLEAVGVPEANIHGWRLGGGRAGGDGLDLETAVERYATVLEEFAPRGFDLHLLGMGGEGHVNSVFPHTAGTRADAPEVLAVTDSPKPPAHRGTITLTGVARAERVWLLVAGAGKAEAAAHVAAGAGPAEWPAAGARGAAETLLFLDDAAAGELG</sequence>
<evidence type="ECO:0000313" key="10">
    <source>
        <dbReference type="Proteomes" id="UP000185434"/>
    </source>
</evidence>
<dbReference type="InterPro" id="IPR037171">
    <property type="entry name" value="NagB/RpiA_transferase-like"/>
</dbReference>
<reference evidence="9 10" key="1">
    <citation type="submission" date="2014-08" db="EMBL/GenBank/DDBJ databases">
        <title>Complete genome sequence of Corynebacterium frankenforstense ST18(T) (=DSM 45800(T)), isolated from raw cow milk.</title>
        <authorList>
            <person name="Ruckert C."/>
            <person name="Albersmeier A."/>
            <person name="Winkler A."/>
            <person name="Lipski A."/>
            <person name="Kalinowski J."/>
        </authorList>
    </citation>
    <scope>NUCLEOTIDE SEQUENCE [LARGE SCALE GENOMIC DNA]</scope>
    <source>
        <strain evidence="9 10">ST18</strain>
    </source>
</reference>
<dbReference type="SUPFAM" id="SSF100950">
    <property type="entry name" value="NagB/RpiA/CoA transferase-like"/>
    <property type="match status" value="1"/>
</dbReference>
<dbReference type="GO" id="GO:0017057">
    <property type="term" value="F:6-phosphogluconolactonase activity"/>
    <property type="evidence" value="ECO:0007669"/>
    <property type="project" value="UniProtKB-UniRule"/>
</dbReference>
<dbReference type="Pfam" id="PF01182">
    <property type="entry name" value="Glucosamine_iso"/>
    <property type="match status" value="1"/>
</dbReference>
<comment type="function">
    <text evidence="2 7">Hydrolysis of 6-phosphogluconolactone to 6-phosphogluconate.</text>
</comment>
<evidence type="ECO:0000259" key="8">
    <source>
        <dbReference type="Pfam" id="PF01182"/>
    </source>
</evidence>
<dbReference type="AlphaFoldDB" id="A0A1L7CSH1"/>
<dbReference type="InterPro" id="IPR039104">
    <property type="entry name" value="6PGL"/>
</dbReference>
<evidence type="ECO:0000256" key="6">
    <source>
        <dbReference type="ARBA" id="ARBA00020337"/>
    </source>
</evidence>
<comment type="pathway">
    <text evidence="3 7">Carbohydrate degradation; pentose phosphate pathway; D-ribulose 5-phosphate from D-glucose 6-phosphate (oxidative stage): step 2/3.</text>
</comment>
<dbReference type="PANTHER" id="PTHR11054:SF0">
    <property type="entry name" value="6-PHOSPHOGLUCONOLACTONASE"/>
    <property type="match status" value="1"/>
</dbReference>
<dbReference type="EC" id="3.1.1.31" evidence="5 7"/>
<dbReference type="EMBL" id="CP009247">
    <property type="protein sequence ID" value="APT88787.1"/>
    <property type="molecule type" value="Genomic_DNA"/>
</dbReference>
<comment type="similarity">
    <text evidence="4 7">Belongs to the glucosamine/galactosamine-6-phosphate isomerase family. 6-phosphogluconolactonase subfamily.</text>
</comment>
<evidence type="ECO:0000256" key="3">
    <source>
        <dbReference type="ARBA" id="ARBA00004961"/>
    </source>
</evidence>
<dbReference type="GO" id="GO:0006098">
    <property type="term" value="P:pentose-phosphate shunt"/>
    <property type="evidence" value="ECO:0007669"/>
    <property type="project" value="UniProtKB-UniPathway"/>
</dbReference>
<accession>A0A1L7CSH1</accession>
<evidence type="ECO:0000313" key="9">
    <source>
        <dbReference type="EMBL" id="APT88787.1"/>
    </source>
</evidence>
<dbReference type="PANTHER" id="PTHR11054">
    <property type="entry name" value="6-PHOSPHOGLUCONOLACTONASE"/>
    <property type="match status" value="1"/>
</dbReference>
<dbReference type="Gene3D" id="3.40.50.1360">
    <property type="match status" value="1"/>
</dbReference>
<evidence type="ECO:0000256" key="7">
    <source>
        <dbReference type="RuleBase" id="RU365095"/>
    </source>
</evidence>
<feature type="domain" description="Glucosamine/galactosamine-6-phosphate isomerase" evidence="8">
    <location>
        <begin position="6"/>
        <end position="244"/>
    </location>
</feature>
<dbReference type="KEGG" id="cfk:CFRA_05500"/>
<evidence type="ECO:0000256" key="1">
    <source>
        <dbReference type="ARBA" id="ARBA00000832"/>
    </source>
</evidence>
<comment type="catalytic activity">
    <reaction evidence="1 7">
        <text>6-phospho-D-glucono-1,5-lactone + H2O = 6-phospho-D-gluconate + H(+)</text>
        <dbReference type="Rhea" id="RHEA:12556"/>
        <dbReference type="ChEBI" id="CHEBI:15377"/>
        <dbReference type="ChEBI" id="CHEBI:15378"/>
        <dbReference type="ChEBI" id="CHEBI:57955"/>
        <dbReference type="ChEBI" id="CHEBI:58759"/>
        <dbReference type="EC" id="3.1.1.31"/>
    </reaction>
</comment>
<dbReference type="STRING" id="1437875.CFRA_05500"/>
<evidence type="ECO:0000256" key="5">
    <source>
        <dbReference type="ARBA" id="ARBA00013198"/>
    </source>
</evidence>
<name>A0A1L7CSH1_9CORY</name>